<organism evidence="2 3">
    <name type="scientific">Dyadobacter subterraneus</name>
    <dbReference type="NCBI Taxonomy" id="2773304"/>
    <lineage>
        <taxon>Bacteria</taxon>
        <taxon>Pseudomonadati</taxon>
        <taxon>Bacteroidota</taxon>
        <taxon>Cytophagia</taxon>
        <taxon>Cytophagales</taxon>
        <taxon>Spirosomataceae</taxon>
        <taxon>Dyadobacter</taxon>
    </lineage>
</organism>
<name>A0ABR9WLI0_9BACT</name>
<evidence type="ECO:0000256" key="1">
    <source>
        <dbReference type="SAM" id="MobiDB-lite"/>
    </source>
</evidence>
<gene>
    <name evidence="2" type="ORF">IEE83_31245</name>
</gene>
<feature type="region of interest" description="Disordered" evidence="1">
    <location>
        <begin position="1"/>
        <end position="37"/>
    </location>
</feature>
<comment type="caution">
    <text evidence="2">The sequence shown here is derived from an EMBL/GenBank/DDBJ whole genome shotgun (WGS) entry which is preliminary data.</text>
</comment>
<evidence type="ECO:0000313" key="2">
    <source>
        <dbReference type="EMBL" id="MBE9466365.1"/>
    </source>
</evidence>
<accession>A0ABR9WLI0</accession>
<proteinExistence type="predicted"/>
<dbReference type="EMBL" id="JACYGY010000002">
    <property type="protein sequence ID" value="MBE9466365.1"/>
    <property type="molecule type" value="Genomic_DNA"/>
</dbReference>
<keyword evidence="3" id="KW-1185">Reference proteome</keyword>
<feature type="compositionally biased region" description="Polar residues" evidence="1">
    <location>
        <begin position="1"/>
        <end position="15"/>
    </location>
</feature>
<sequence>MKTKLNSNKTSLFKTHTSHSPEEILASGGAESAEPFTSEEWEKLMAQLDATK</sequence>
<protein>
    <submittedName>
        <fullName evidence="2">Uncharacterized protein</fullName>
    </submittedName>
</protein>
<evidence type="ECO:0000313" key="3">
    <source>
        <dbReference type="Proteomes" id="UP000634134"/>
    </source>
</evidence>
<dbReference type="RefSeq" id="WP_194124593.1">
    <property type="nucleotide sequence ID" value="NZ_JACYGY010000002.1"/>
</dbReference>
<reference evidence="3" key="1">
    <citation type="submission" date="2023-07" db="EMBL/GenBank/DDBJ databases">
        <title>Dyadobacter sp. nov 'subterranea' isolated from contaminted grondwater.</title>
        <authorList>
            <person name="Szabo I."/>
            <person name="Al-Omari J."/>
            <person name="Szerdahelyi S.G."/>
            <person name="Rado J."/>
        </authorList>
    </citation>
    <scope>NUCLEOTIDE SEQUENCE [LARGE SCALE GENOMIC DNA]</scope>
    <source>
        <strain evidence="3">UP-52</strain>
    </source>
</reference>
<dbReference type="Proteomes" id="UP000634134">
    <property type="component" value="Unassembled WGS sequence"/>
</dbReference>